<dbReference type="InterPro" id="IPR001128">
    <property type="entry name" value="Cyt_P450"/>
</dbReference>
<organism evidence="9 10">
    <name type="scientific">Elsinoe australis</name>
    <dbReference type="NCBI Taxonomy" id="40998"/>
    <lineage>
        <taxon>Eukaryota</taxon>
        <taxon>Fungi</taxon>
        <taxon>Dikarya</taxon>
        <taxon>Ascomycota</taxon>
        <taxon>Pezizomycotina</taxon>
        <taxon>Dothideomycetes</taxon>
        <taxon>Dothideomycetidae</taxon>
        <taxon>Myriangiales</taxon>
        <taxon>Elsinoaceae</taxon>
        <taxon>Elsinoe</taxon>
    </lineage>
</organism>
<evidence type="ECO:0000256" key="5">
    <source>
        <dbReference type="ARBA" id="ARBA00023004"/>
    </source>
</evidence>
<dbReference type="EMBL" id="PTQR01000012">
    <property type="protein sequence ID" value="TKX26517.1"/>
    <property type="molecule type" value="Genomic_DNA"/>
</dbReference>
<keyword evidence="6 8" id="KW-0503">Monooxygenase</keyword>
<dbReference type="InterPro" id="IPR017972">
    <property type="entry name" value="Cyt_P450_CS"/>
</dbReference>
<evidence type="ECO:0000313" key="10">
    <source>
        <dbReference type="Proteomes" id="UP000308133"/>
    </source>
</evidence>
<dbReference type="GO" id="GO:0016705">
    <property type="term" value="F:oxidoreductase activity, acting on paired donors, with incorporation or reduction of molecular oxygen"/>
    <property type="evidence" value="ECO:0007669"/>
    <property type="project" value="InterPro"/>
</dbReference>
<protein>
    <submittedName>
        <fullName evidence="9">Cytochrome P450 monooxygenase-like protein 6</fullName>
    </submittedName>
</protein>
<evidence type="ECO:0000256" key="6">
    <source>
        <dbReference type="ARBA" id="ARBA00023033"/>
    </source>
</evidence>
<dbReference type="SUPFAM" id="SSF48264">
    <property type="entry name" value="Cytochrome P450"/>
    <property type="match status" value="1"/>
</dbReference>
<dbReference type="Gene3D" id="1.10.630.10">
    <property type="entry name" value="Cytochrome P450"/>
    <property type="match status" value="1"/>
</dbReference>
<keyword evidence="2 7" id="KW-0349">Heme</keyword>
<keyword evidence="5 7" id="KW-0408">Iron</keyword>
<dbReference type="PANTHER" id="PTHR24291:SF50">
    <property type="entry name" value="BIFUNCTIONAL ALBAFLAVENONE MONOOXYGENASE_TERPENE SYNTHASE"/>
    <property type="match status" value="1"/>
</dbReference>
<accession>A0A4U7BEN3</accession>
<dbReference type="PROSITE" id="PS00086">
    <property type="entry name" value="CYTOCHROME_P450"/>
    <property type="match status" value="1"/>
</dbReference>
<dbReference type="InterPro" id="IPR050196">
    <property type="entry name" value="Cytochrome_P450_Monoox"/>
</dbReference>
<evidence type="ECO:0000256" key="2">
    <source>
        <dbReference type="ARBA" id="ARBA00022617"/>
    </source>
</evidence>
<gene>
    <name evidence="9" type="ORF">C1H76_1049</name>
</gene>
<dbReference type="PRINTS" id="PR00385">
    <property type="entry name" value="P450"/>
</dbReference>
<keyword evidence="4 8" id="KW-0560">Oxidoreductase</keyword>
<evidence type="ECO:0000256" key="7">
    <source>
        <dbReference type="PIRSR" id="PIRSR602401-1"/>
    </source>
</evidence>
<feature type="binding site" description="axial binding residue" evidence="7">
    <location>
        <position position="496"/>
    </location>
    <ligand>
        <name>heme</name>
        <dbReference type="ChEBI" id="CHEBI:30413"/>
    </ligand>
    <ligandPart>
        <name>Fe</name>
        <dbReference type="ChEBI" id="CHEBI:18248"/>
    </ligandPart>
</feature>
<dbReference type="InterPro" id="IPR036396">
    <property type="entry name" value="Cyt_P450_sf"/>
</dbReference>
<dbReference type="GO" id="GO:0005506">
    <property type="term" value="F:iron ion binding"/>
    <property type="evidence" value="ECO:0007669"/>
    <property type="project" value="InterPro"/>
</dbReference>
<dbReference type="AlphaFoldDB" id="A0A4U7BEN3"/>
<evidence type="ECO:0000256" key="3">
    <source>
        <dbReference type="ARBA" id="ARBA00022723"/>
    </source>
</evidence>
<comment type="caution">
    <text evidence="9">The sequence shown here is derived from an EMBL/GenBank/DDBJ whole genome shotgun (WGS) entry which is preliminary data.</text>
</comment>
<evidence type="ECO:0000256" key="8">
    <source>
        <dbReference type="RuleBase" id="RU000461"/>
    </source>
</evidence>
<dbReference type="GO" id="GO:0004497">
    <property type="term" value="F:monooxygenase activity"/>
    <property type="evidence" value="ECO:0007669"/>
    <property type="project" value="UniProtKB-KW"/>
</dbReference>
<evidence type="ECO:0000256" key="4">
    <source>
        <dbReference type="ARBA" id="ARBA00023002"/>
    </source>
</evidence>
<dbReference type="PANTHER" id="PTHR24291">
    <property type="entry name" value="CYTOCHROME P450 FAMILY 4"/>
    <property type="match status" value="1"/>
</dbReference>
<proteinExistence type="inferred from homology"/>
<dbReference type="PRINTS" id="PR00463">
    <property type="entry name" value="EP450I"/>
</dbReference>
<comment type="cofactor">
    <cofactor evidence="7">
        <name>heme</name>
        <dbReference type="ChEBI" id="CHEBI:30413"/>
    </cofactor>
</comment>
<dbReference type="InterPro" id="IPR002401">
    <property type="entry name" value="Cyt_P450_E_grp-I"/>
</dbReference>
<name>A0A4U7BEN3_9PEZI</name>
<reference evidence="9 10" key="1">
    <citation type="submission" date="2018-02" db="EMBL/GenBank/DDBJ databases">
        <title>Draft genome sequences of Elsinoe sp., causing black scab on jojoba.</title>
        <authorList>
            <person name="Stodart B."/>
            <person name="Jeffress S."/>
            <person name="Ash G."/>
            <person name="Arun Chinnappa K."/>
        </authorList>
    </citation>
    <scope>NUCLEOTIDE SEQUENCE [LARGE SCALE GENOMIC DNA]</scope>
    <source>
        <strain evidence="9 10">Hillstone_2</strain>
    </source>
</reference>
<dbReference type="GO" id="GO:0020037">
    <property type="term" value="F:heme binding"/>
    <property type="evidence" value="ECO:0007669"/>
    <property type="project" value="InterPro"/>
</dbReference>
<evidence type="ECO:0000256" key="1">
    <source>
        <dbReference type="ARBA" id="ARBA00010617"/>
    </source>
</evidence>
<evidence type="ECO:0000313" key="9">
    <source>
        <dbReference type="EMBL" id="TKX26517.1"/>
    </source>
</evidence>
<sequence length="558" mass="63043">MFSFLLLALVAILIVLVRTLLAFHRNIKLARQTKLPYTLSLVTELENWAYLTGPIVRKLSDSHLLKNGKGWPRWGRFMVKDWMYEDKYRAHQELGDTFLVVSPGGIICYTADPDTAFSICQRRRDFIKPREKMKMIEPFGPSVVTTEGDLWRFHFRITAPPFKDEANRIVWAESQRQVDAMKQSWLGHGINNLKSDVYSLGVNVIAAAGFGRPQAWTADKAPPKGHRMTLVDSLTVVVSYLPHILLLPKWALKLFVEEAYTAHTEFDSFTREIIAEEKVRMSEGKALSSNVNGNLLSAMLTTGEREQKSSTERVALNDDEILGNIFMFYMAANDTTANTIVYSCLAMALYEEAQDLVLQEIDRIMKSSASLGHDMLSHEEDFIKFRCMMAFLYETLRIFPVVLPVSRVTSGPQKLFGENAETLPDGCGTIVNITGVHYNEKCWPEPHTFEPKRWLASAPNDYVPSKDDVDVERSQATIPGHVRGTFLAFSEGPRACLGRRFAQAEYVAFFSGVLKDHKLRLAPGVDRQEVETLLRRCSAGSPVSLMPPADVKLQLVKR</sequence>
<dbReference type="Pfam" id="PF00067">
    <property type="entry name" value="p450"/>
    <property type="match status" value="1"/>
</dbReference>
<keyword evidence="3 7" id="KW-0479">Metal-binding</keyword>
<comment type="similarity">
    <text evidence="1 8">Belongs to the cytochrome P450 family.</text>
</comment>
<dbReference type="Proteomes" id="UP000308133">
    <property type="component" value="Unassembled WGS sequence"/>
</dbReference>